<feature type="domain" description="DUF3298" evidence="1">
    <location>
        <begin position="184"/>
        <end position="265"/>
    </location>
</feature>
<feature type="domain" description="Deacetylase PdaC" evidence="2">
    <location>
        <begin position="49"/>
        <end position="165"/>
    </location>
</feature>
<dbReference type="InterPro" id="IPR021729">
    <property type="entry name" value="DUF3298"/>
</dbReference>
<dbReference type="InterPro" id="IPR037126">
    <property type="entry name" value="PdaC/RsiV-like_sf"/>
</dbReference>
<proteinExistence type="predicted"/>
<name>A0ABT6Y5J4_9BACT</name>
<protein>
    <submittedName>
        <fullName evidence="3">DUF3298 domain-containing protein</fullName>
    </submittedName>
</protein>
<reference evidence="3 4" key="1">
    <citation type="submission" date="2023-05" db="EMBL/GenBank/DDBJ databases">
        <title>Novel species of genus Flectobacillus isolated from stream in China.</title>
        <authorList>
            <person name="Lu H."/>
        </authorList>
    </citation>
    <scope>NUCLEOTIDE SEQUENCE [LARGE SCALE GENOMIC DNA]</scope>
    <source>
        <strain evidence="3 4">KCTC 42575</strain>
    </source>
</reference>
<dbReference type="Pfam" id="PF11738">
    <property type="entry name" value="DUF3298"/>
    <property type="match status" value="1"/>
</dbReference>
<evidence type="ECO:0000313" key="3">
    <source>
        <dbReference type="EMBL" id="MDI9858843.1"/>
    </source>
</evidence>
<evidence type="ECO:0000313" key="4">
    <source>
        <dbReference type="Proteomes" id="UP001236507"/>
    </source>
</evidence>
<dbReference type="Gene3D" id="3.90.640.20">
    <property type="entry name" value="Heat-shock cognate protein, ATPase"/>
    <property type="match status" value="1"/>
</dbReference>
<comment type="caution">
    <text evidence="3">The sequence shown here is derived from an EMBL/GenBank/DDBJ whole genome shotgun (WGS) entry which is preliminary data.</text>
</comment>
<keyword evidence="4" id="KW-1185">Reference proteome</keyword>
<dbReference type="RefSeq" id="WP_283343940.1">
    <property type="nucleotide sequence ID" value="NZ_JASHIF010000004.1"/>
</dbReference>
<dbReference type="Pfam" id="PF13739">
    <property type="entry name" value="PdaC"/>
    <property type="match status" value="1"/>
</dbReference>
<evidence type="ECO:0000259" key="1">
    <source>
        <dbReference type="Pfam" id="PF11738"/>
    </source>
</evidence>
<dbReference type="Proteomes" id="UP001236507">
    <property type="component" value="Unassembled WGS sequence"/>
</dbReference>
<dbReference type="EMBL" id="JASHIF010000004">
    <property type="protein sequence ID" value="MDI9858843.1"/>
    <property type="molecule type" value="Genomic_DNA"/>
</dbReference>
<evidence type="ECO:0000259" key="2">
    <source>
        <dbReference type="Pfam" id="PF13739"/>
    </source>
</evidence>
<gene>
    <name evidence="3" type="ORF">QM524_06470</name>
</gene>
<sequence>MKKVLIGFIAVMASLASCKKSGNAFETATSDTLTYEVKKFEKKSDNCVKEDSLCATVRFEYPFFKNEALDQQVQTDLVAIFQDSSDSTVVPAKKVEDLAEPFIKEYAQTLAEGKNYAEEANEKNPGGFFVMPWIEEASLKVDRQTDTYLMLKANTNWFKGGAHPISMEYYFVYNRETLKRVKLEDLFEKGFDQKLLAIAEKQFRINEKLKPNEPLDDLHGYFFENAKFILNDNFTLTPKGLKFLYNVYEIKAYAFGVTELEIPYEDLKEILKK</sequence>
<dbReference type="InterPro" id="IPR025303">
    <property type="entry name" value="PdaC"/>
</dbReference>
<accession>A0ABT6Y5J4</accession>
<dbReference type="Gene3D" id="3.30.565.40">
    <property type="entry name" value="Fervidobacterium nodosum Rt17-B1 like"/>
    <property type="match status" value="1"/>
</dbReference>
<dbReference type="PROSITE" id="PS51257">
    <property type="entry name" value="PROKAR_LIPOPROTEIN"/>
    <property type="match status" value="1"/>
</dbReference>
<organism evidence="3 4">
    <name type="scientific">Flectobacillus roseus</name>
    <dbReference type="NCBI Taxonomy" id="502259"/>
    <lineage>
        <taxon>Bacteria</taxon>
        <taxon>Pseudomonadati</taxon>
        <taxon>Bacteroidota</taxon>
        <taxon>Cytophagia</taxon>
        <taxon>Cytophagales</taxon>
        <taxon>Flectobacillaceae</taxon>
        <taxon>Flectobacillus</taxon>
    </lineage>
</organism>